<protein>
    <submittedName>
        <fullName evidence="3">DNA-directed RNA polymerase</fullName>
    </submittedName>
</protein>
<evidence type="ECO:0000313" key="3">
    <source>
        <dbReference type="WBParaSite" id="HDID_0000758201-mRNA-1"/>
    </source>
</evidence>
<name>A0A0R3SR26_HYMDI</name>
<reference evidence="1 2" key="2">
    <citation type="submission" date="2018-11" db="EMBL/GenBank/DDBJ databases">
        <authorList>
            <consortium name="Pathogen Informatics"/>
        </authorList>
    </citation>
    <scope>NUCLEOTIDE SEQUENCE [LARGE SCALE GENOMIC DNA]</scope>
</reference>
<organism evidence="3">
    <name type="scientific">Hymenolepis diminuta</name>
    <name type="common">Rat tapeworm</name>
    <dbReference type="NCBI Taxonomy" id="6216"/>
    <lineage>
        <taxon>Eukaryota</taxon>
        <taxon>Metazoa</taxon>
        <taxon>Spiralia</taxon>
        <taxon>Lophotrochozoa</taxon>
        <taxon>Platyhelminthes</taxon>
        <taxon>Cestoda</taxon>
        <taxon>Eucestoda</taxon>
        <taxon>Cyclophyllidea</taxon>
        <taxon>Hymenolepididae</taxon>
        <taxon>Hymenolepis</taxon>
    </lineage>
</organism>
<reference evidence="3" key="1">
    <citation type="submission" date="2017-02" db="UniProtKB">
        <authorList>
            <consortium name="WormBaseParasite"/>
        </authorList>
    </citation>
    <scope>IDENTIFICATION</scope>
</reference>
<sequence>MRLSAKEPMPIEKRLLYECIQTTGGIPVVFCHVLELIETLWFNKA</sequence>
<dbReference type="EMBL" id="UYSG01010950">
    <property type="protein sequence ID" value="VDL59898.1"/>
    <property type="molecule type" value="Genomic_DNA"/>
</dbReference>
<dbReference type="WBParaSite" id="HDID_0000758201-mRNA-1">
    <property type="protein sequence ID" value="HDID_0000758201-mRNA-1"/>
    <property type="gene ID" value="HDID_0000758201"/>
</dbReference>
<evidence type="ECO:0000313" key="1">
    <source>
        <dbReference type="EMBL" id="VDL59898.1"/>
    </source>
</evidence>
<dbReference type="AlphaFoldDB" id="A0A0R3SR26"/>
<evidence type="ECO:0000313" key="2">
    <source>
        <dbReference type="Proteomes" id="UP000274504"/>
    </source>
</evidence>
<gene>
    <name evidence="1" type="ORF">HDID_LOCUS7580</name>
</gene>
<proteinExistence type="predicted"/>
<dbReference type="Proteomes" id="UP000274504">
    <property type="component" value="Unassembled WGS sequence"/>
</dbReference>
<accession>A0A0R3SR26</accession>